<proteinExistence type="predicted"/>
<organism evidence="2 3">
    <name type="scientific">Agitococcus lubricus</name>
    <dbReference type="NCBI Taxonomy" id="1077255"/>
    <lineage>
        <taxon>Bacteria</taxon>
        <taxon>Pseudomonadati</taxon>
        <taxon>Pseudomonadota</taxon>
        <taxon>Gammaproteobacteria</taxon>
        <taxon>Moraxellales</taxon>
        <taxon>Moraxellaceae</taxon>
        <taxon>Agitococcus</taxon>
    </lineage>
</organism>
<reference evidence="2 3" key="1">
    <citation type="submission" date="2018-04" db="EMBL/GenBank/DDBJ databases">
        <title>Genomic Encyclopedia of Archaeal and Bacterial Type Strains, Phase II (KMG-II): from individual species to whole genera.</title>
        <authorList>
            <person name="Goeker M."/>
        </authorList>
    </citation>
    <scope>NUCLEOTIDE SEQUENCE [LARGE SCALE GENOMIC DNA]</scope>
    <source>
        <strain evidence="2 3">DSM 5822</strain>
    </source>
</reference>
<feature type="coiled-coil region" evidence="1">
    <location>
        <begin position="58"/>
        <end position="92"/>
    </location>
</feature>
<evidence type="ECO:0000256" key="1">
    <source>
        <dbReference type="SAM" id="Coils"/>
    </source>
</evidence>
<keyword evidence="3" id="KW-1185">Reference proteome</keyword>
<gene>
    <name evidence="2" type="ORF">C8N29_1452</name>
</gene>
<dbReference type="RefSeq" id="WP_107867124.1">
    <property type="nucleotide sequence ID" value="NZ_QAON01000045.1"/>
</dbReference>
<evidence type="ECO:0000313" key="3">
    <source>
        <dbReference type="Proteomes" id="UP000244223"/>
    </source>
</evidence>
<name>A0A2T5IQQ8_9GAMM</name>
<sequence>MLISISEASKRWGVARTTIYRNIKNGKLSQTSGKVDHAEMVRCFGEPSLEKKQSSLQDTVLQKQADTLQQRVEELERSVAAALQEKALLLQEKEWLRTQVDKAQETIKLLEYRGHQAPTNEKPKKGLFGRLIGAVLDE</sequence>
<dbReference type="OrthoDB" id="6702069at2"/>
<accession>A0A2T5IQQ8</accession>
<dbReference type="EMBL" id="QAON01000045">
    <property type="protein sequence ID" value="PTQ86175.1"/>
    <property type="molecule type" value="Genomic_DNA"/>
</dbReference>
<keyword evidence="1" id="KW-0175">Coiled coil</keyword>
<dbReference type="NCBIfam" id="NF038291">
    <property type="entry name" value="rep_pAB02_ORF2"/>
    <property type="match status" value="1"/>
</dbReference>
<comment type="caution">
    <text evidence="2">The sequence shown here is derived from an EMBL/GenBank/DDBJ whole genome shotgun (WGS) entry which is preliminary data.</text>
</comment>
<evidence type="ECO:0000313" key="2">
    <source>
        <dbReference type="EMBL" id="PTQ86175.1"/>
    </source>
</evidence>
<protein>
    <submittedName>
        <fullName evidence="2">Uncharacterized protein</fullName>
    </submittedName>
</protein>
<dbReference type="AlphaFoldDB" id="A0A2T5IQQ8"/>
<dbReference type="Proteomes" id="UP000244223">
    <property type="component" value="Unassembled WGS sequence"/>
</dbReference>
<dbReference type="InterPro" id="IPR047783">
    <property type="entry name" value="ORF2/OrfX-like"/>
</dbReference>